<protein>
    <recommendedName>
        <fullName evidence="8">Trehalose import ATP-binding protein SugC</fullName>
    </recommendedName>
    <alternativeName>
        <fullName evidence="10">Nucleotide-binding domain of SugABC transporter</fullName>
    </alternativeName>
    <alternativeName>
        <fullName evidence="9">SugABC transporter ATPase SugC</fullName>
    </alternativeName>
</protein>
<dbReference type="PROSITE" id="PS50893">
    <property type="entry name" value="ABC_TRANSPORTER_2"/>
    <property type="match status" value="1"/>
</dbReference>
<dbReference type="Pfam" id="PF08402">
    <property type="entry name" value="TOBE_2"/>
    <property type="match status" value="1"/>
</dbReference>
<gene>
    <name evidence="12" type="ORF">YH66_03950</name>
</gene>
<keyword evidence="13" id="KW-1185">Reference proteome</keyword>
<dbReference type="InterPro" id="IPR003593">
    <property type="entry name" value="AAA+_ATPase"/>
</dbReference>
<evidence type="ECO:0000256" key="8">
    <source>
        <dbReference type="ARBA" id="ARBA00072105"/>
    </source>
</evidence>
<dbReference type="InterPro" id="IPR012340">
    <property type="entry name" value="NA-bd_OB-fold"/>
</dbReference>
<feature type="domain" description="ABC transporter" evidence="11">
    <location>
        <begin position="4"/>
        <end position="236"/>
    </location>
</feature>
<keyword evidence="4 12" id="KW-0067">ATP-binding</keyword>
<dbReference type="InterPro" id="IPR003439">
    <property type="entry name" value="ABC_transporter-like_ATP-bd"/>
</dbReference>
<name>A0A0F6Z4Q9_9CORY</name>
<sequence length="332" mass="36104">MATVTFDKVTIRYPGAERATVHELDLDIADGEFLVLVGPSGCGKSTTLRALAGLEGVESGVIKIDGKDVTGQEPADRDIAMVFQNYALYPHMTVAKNMGFALKLAKLPQAQIDAKVNEAAEILGLTEFLDRKPKDLSGGQRQRVAMGRALVRDPKVFLMDEPLSNLDAKLRVQTRAEVAALQRRLGTTTVYVTHDQVEAMTMGDRVAVLKDGLLQQVAPPRELYDAPVNEFVAGFIGSPSMNLFPANGHTMGVRPEKMLVNETPEGFTSIDAVVDIVEELGSESYVYATWEGHRLVARWVEGPVPAPGTPVTFSYDAAQAHHFDLESGERIA</sequence>
<dbReference type="GO" id="GO:0140359">
    <property type="term" value="F:ABC-type transporter activity"/>
    <property type="evidence" value="ECO:0007669"/>
    <property type="project" value="InterPro"/>
</dbReference>
<dbReference type="PATRIC" id="fig|92706.3.peg.816"/>
<evidence type="ECO:0000256" key="4">
    <source>
        <dbReference type="ARBA" id="ARBA00022840"/>
    </source>
</evidence>
<dbReference type="AlphaFoldDB" id="A0A0F6Z4Q9"/>
<dbReference type="EMBL" id="CP011309">
    <property type="protein sequence ID" value="AKF26766.1"/>
    <property type="molecule type" value="Genomic_DNA"/>
</dbReference>
<evidence type="ECO:0000256" key="9">
    <source>
        <dbReference type="ARBA" id="ARBA00080647"/>
    </source>
</evidence>
<dbReference type="InterPro" id="IPR017871">
    <property type="entry name" value="ABC_transporter-like_CS"/>
</dbReference>
<evidence type="ECO:0000313" key="13">
    <source>
        <dbReference type="Proteomes" id="UP000034037"/>
    </source>
</evidence>
<dbReference type="GO" id="GO:0008643">
    <property type="term" value="P:carbohydrate transport"/>
    <property type="evidence" value="ECO:0007669"/>
    <property type="project" value="InterPro"/>
</dbReference>
<dbReference type="InterPro" id="IPR013611">
    <property type="entry name" value="Transp-assoc_OB_typ2"/>
</dbReference>
<evidence type="ECO:0000256" key="2">
    <source>
        <dbReference type="ARBA" id="ARBA00022448"/>
    </source>
</evidence>
<dbReference type="Gene3D" id="2.40.50.140">
    <property type="entry name" value="Nucleic acid-binding proteins"/>
    <property type="match status" value="1"/>
</dbReference>
<reference evidence="12 13" key="1">
    <citation type="submission" date="2015-04" db="EMBL/GenBank/DDBJ databases">
        <title>Complete Genome Sequence of Brevibacterium flavum ATCC 15168.</title>
        <authorList>
            <person name="Ahn J."/>
            <person name="Park G."/>
            <person name="Jeon W."/>
            <person name="Jang Y."/>
            <person name="Jang M."/>
            <person name="Lee H."/>
            <person name="Lee H."/>
        </authorList>
    </citation>
    <scope>NUCLEOTIDE SEQUENCE [LARGE SCALE GENOMIC DNA]</scope>
    <source>
        <strain evidence="12 13">ATCC 15168</strain>
    </source>
</reference>
<dbReference type="PROSITE" id="PS00211">
    <property type="entry name" value="ABC_TRANSPORTER_1"/>
    <property type="match status" value="1"/>
</dbReference>
<dbReference type="InterPro" id="IPR047641">
    <property type="entry name" value="ABC_transpr_MalK/UgpC-like"/>
</dbReference>
<dbReference type="FunFam" id="3.40.50.300:FF:000042">
    <property type="entry name" value="Maltose/maltodextrin ABC transporter, ATP-binding protein"/>
    <property type="match status" value="1"/>
</dbReference>
<dbReference type="SMART" id="SM00382">
    <property type="entry name" value="AAA"/>
    <property type="match status" value="1"/>
</dbReference>
<evidence type="ECO:0000256" key="5">
    <source>
        <dbReference type="ARBA" id="ARBA00050305"/>
    </source>
</evidence>
<keyword evidence="3" id="KW-0547">Nucleotide-binding</keyword>
<dbReference type="InterPro" id="IPR027417">
    <property type="entry name" value="P-loop_NTPase"/>
</dbReference>
<dbReference type="PANTHER" id="PTHR43875:SF1">
    <property type="entry name" value="OSMOPROTECTIVE COMPOUNDS UPTAKE ATP-BINDING PROTEIN GGTA"/>
    <property type="match status" value="1"/>
</dbReference>
<dbReference type="InterPro" id="IPR015855">
    <property type="entry name" value="ABC_transpr_MalK-like"/>
</dbReference>
<evidence type="ECO:0000256" key="6">
    <source>
        <dbReference type="ARBA" id="ARBA00056091"/>
    </source>
</evidence>
<evidence type="ECO:0000313" key="12">
    <source>
        <dbReference type="EMBL" id="AKF26766.1"/>
    </source>
</evidence>
<dbReference type="SUPFAM" id="SSF50331">
    <property type="entry name" value="MOP-like"/>
    <property type="match status" value="1"/>
</dbReference>
<evidence type="ECO:0000256" key="1">
    <source>
        <dbReference type="ARBA" id="ARBA00004515"/>
    </source>
</evidence>
<comment type="function">
    <text evidence="6">Part of the ABC transporter complex LpqY-SugA-SugB-SugC, which is highly specific for uptake of trehalose. Involved in the recycling of extracellular trehalose released from trehalose-containing molecules synthesized by M.tuberculosis. Trehalose uptake is essential for virulence. Responsible for energy coupling to the transport system.</text>
</comment>
<dbReference type="CDD" id="cd03301">
    <property type="entry name" value="ABC_MalK_N"/>
    <property type="match status" value="1"/>
</dbReference>
<evidence type="ECO:0000256" key="7">
    <source>
        <dbReference type="ARBA" id="ARBA00063658"/>
    </source>
</evidence>
<evidence type="ECO:0000259" key="11">
    <source>
        <dbReference type="PROSITE" id="PS50893"/>
    </source>
</evidence>
<dbReference type="Gene3D" id="2.40.50.100">
    <property type="match status" value="2"/>
</dbReference>
<dbReference type="Pfam" id="PF00005">
    <property type="entry name" value="ABC_tran"/>
    <property type="match status" value="1"/>
</dbReference>
<dbReference type="GO" id="GO:0055052">
    <property type="term" value="C:ATP-binding cassette (ABC) transporter complex, substrate-binding subunit-containing"/>
    <property type="evidence" value="ECO:0007669"/>
    <property type="project" value="TreeGrafter"/>
</dbReference>
<organism evidence="12 13">
    <name type="scientific">[Brevibacterium] flavum</name>
    <dbReference type="NCBI Taxonomy" id="92706"/>
    <lineage>
        <taxon>Bacteria</taxon>
        <taxon>Bacillati</taxon>
        <taxon>Actinomycetota</taxon>
        <taxon>Actinomycetes</taxon>
        <taxon>Mycobacteriales</taxon>
        <taxon>Corynebacteriaceae</taxon>
        <taxon>Corynebacterium</taxon>
    </lineage>
</organism>
<dbReference type="HOGENOM" id="CLU_000604_1_1_11"/>
<dbReference type="PANTHER" id="PTHR43875">
    <property type="entry name" value="MALTODEXTRIN IMPORT ATP-BINDING PROTEIN MSMX"/>
    <property type="match status" value="1"/>
</dbReference>
<comment type="subcellular location">
    <subcellularLocation>
        <location evidence="1">Cell inner membrane</location>
        <topology evidence="1">Peripheral membrane protein</topology>
        <orientation evidence="1">Cytoplasmic side</orientation>
    </subcellularLocation>
</comment>
<dbReference type="GO" id="GO:0016887">
    <property type="term" value="F:ATP hydrolysis activity"/>
    <property type="evidence" value="ECO:0007669"/>
    <property type="project" value="InterPro"/>
</dbReference>
<proteinExistence type="predicted"/>
<comment type="catalytic activity">
    <reaction evidence="5">
        <text>alpha,alpha-trehalose(out) + ATP + H2O = alpha,alpha-trehalose(in) + ADP + phosphate + H(+)</text>
        <dbReference type="Rhea" id="RHEA:75203"/>
        <dbReference type="ChEBI" id="CHEBI:15377"/>
        <dbReference type="ChEBI" id="CHEBI:15378"/>
        <dbReference type="ChEBI" id="CHEBI:16551"/>
        <dbReference type="ChEBI" id="CHEBI:30616"/>
        <dbReference type="ChEBI" id="CHEBI:43474"/>
        <dbReference type="ChEBI" id="CHEBI:456216"/>
    </reaction>
</comment>
<accession>A0A0F6Z4Q9</accession>
<dbReference type="GO" id="GO:0005524">
    <property type="term" value="F:ATP binding"/>
    <property type="evidence" value="ECO:0007669"/>
    <property type="project" value="UniProtKB-KW"/>
</dbReference>
<dbReference type="RefSeq" id="WP_003863586.1">
    <property type="nucleotide sequence ID" value="NZ_CP011309.1"/>
</dbReference>
<evidence type="ECO:0000256" key="3">
    <source>
        <dbReference type="ARBA" id="ARBA00022741"/>
    </source>
</evidence>
<comment type="subunit">
    <text evidence="7">Monomer. Homodimerizes in the presence of ATP. The complex is composed of two ATP-binding proteins (SugC), two transmembrane proteins (SugA and SugB) and a solute-binding protein (LpqY).</text>
</comment>
<dbReference type="Proteomes" id="UP000034037">
    <property type="component" value="Chromosome"/>
</dbReference>
<evidence type="ECO:0000256" key="10">
    <source>
        <dbReference type="ARBA" id="ARBA00082626"/>
    </source>
</evidence>
<keyword evidence="2" id="KW-0813">Transport</keyword>
<dbReference type="InterPro" id="IPR008995">
    <property type="entry name" value="Mo/tungstate-bd_C_term_dom"/>
</dbReference>
<dbReference type="SUPFAM" id="SSF52540">
    <property type="entry name" value="P-loop containing nucleoside triphosphate hydrolases"/>
    <property type="match status" value="1"/>
</dbReference>
<dbReference type="Gene3D" id="3.40.50.300">
    <property type="entry name" value="P-loop containing nucleotide triphosphate hydrolases"/>
    <property type="match status" value="1"/>
</dbReference>